<feature type="compositionally biased region" description="Basic and acidic residues" evidence="1">
    <location>
        <begin position="237"/>
        <end position="252"/>
    </location>
</feature>
<organism evidence="2 3">
    <name type="scientific">Dendryphion nanum</name>
    <dbReference type="NCBI Taxonomy" id="256645"/>
    <lineage>
        <taxon>Eukaryota</taxon>
        <taxon>Fungi</taxon>
        <taxon>Dikarya</taxon>
        <taxon>Ascomycota</taxon>
        <taxon>Pezizomycotina</taxon>
        <taxon>Dothideomycetes</taxon>
        <taxon>Pleosporomycetidae</taxon>
        <taxon>Pleosporales</taxon>
        <taxon>Torulaceae</taxon>
        <taxon>Dendryphion</taxon>
    </lineage>
</organism>
<feature type="compositionally biased region" description="Polar residues" evidence="1">
    <location>
        <begin position="106"/>
        <end position="123"/>
    </location>
</feature>
<gene>
    <name evidence="2" type="ORF">B0J11DRAFT_503449</name>
</gene>
<evidence type="ECO:0000313" key="2">
    <source>
        <dbReference type="EMBL" id="KAH7132276.1"/>
    </source>
</evidence>
<dbReference type="EMBL" id="JAGMWT010000003">
    <property type="protein sequence ID" value="KAH7132276.1"/>
    <property type="molecule type" value="Genomic_DNA"/>
</dbReference>
<name>A0A9P9E7W0_9PLEO</name>
<reference evidence="2" key="1">
    <citation type="journal article" date="2021" name="Nat. Commun.">
        <title>Genetic determinants of endophytism in the Arabidopsis root mycobiome.</title>
        <authorList>
            <person name="Mesny F."/>
            <person name="Miyauchi S."/>
            <person name="Thiergart T."/>
            <person name="Pickel B."/>
            <person name="Atanasova L."/>
            <person name="Karlsson M."/>
            <person name="Huettel B."/>
            <person name="Barry K.W."/>
            <person name="Haridas S."/>
            <person name="Chen C."/>
            <person name="Bauer D."/>
            <person name="Andreopoulos W."/>
            <person name="Pangilinan J."/>
            <person name="LaButti K."/>
            <person name="Riley R."/>
            <person name="Lipzen A."/>
            <person name="Clum A."/>
            <person name="Drula E."/>
            <person name="Henrissat B."/>
            <person name="Kohler A."/>
            <person name="Grigoriev I.V."/>
            <person name="Martin F.M."/>
            <person name="Hacquard S."/>
        </authorList>
    </citation>
    <scope>NUCLEOTIDE SEQUENCE</scope>
    <source>
        <strain evidence="2">MPI-CAGE-CH-0243</strain>
    </source>
</reference>
<comment type="caution">
    <text evidence="2">The sequence shown here is derived from an EMBL/GenBank/DDBJ whole genome shotgun (WGS) entry which is preliminary data.</text>
</comment>
<feature type="region of interest" description="Disordered" evidence="1">
    <location>
        <begin position="106"/>
        <end position="150"/>
    </location>
</feature>
<feature type="region of interest" description="Disordered" evidence="1">
    <location>
        <begin position="237"/>
        <end position="262"/>
    </location>
</feature>
<dbReference type="Proteomes" id="UP000700596">
    <property type="component" value="Unassembled WGS sequence"/>
</dbReference>
<keyword evidence="3" id="KW-1185">Reference proteome</keyword>
<protein>
    <submittedName>
        <fullName evidence="2">Uncharacterized protein</fullName>
    </submittedName>
</protein>
<evidence type="ECO:0000256" key="1">
    <source>
        <dbReference type="SAM" id="MobiDB-lite"/>
    </source>
</evidence>
<sequence length="328" mass="35865">MVDHSRIRSKVSWKLKKLEGSFKRLLRCSPDSSSSDSQPIVEGSRDVSQESSHPSRPVFISNPVPVFIPEAAIDTVPIQGTCTPTAPPDISTSPIPTSGAAQVIYSDSESDTSVTPHESNTLATTSTITPTTTPRPKTPTNMPTNPTRPKRGLQSQLLRVALLLTSDKIKRSAYQALREDWGFYNIGPLENYQCAELGISGSIFAITLSTRPAQNMIMSDDDITFALRHRYILGRSVGERGPTRSQHNDEASNTRNSGALDVSPDLIVPTLPDLKLSLDPYDAVRLRIHEGQDGNPAVELQRTRASNRHSGIQDSAASHRMETIMNTI</sequence>
<feature type="compositionally biased region" description="Low complexity" evidence="1">
    <location>
        <begin position="124"/>
        <end position="150"/>
    </location>
</feature>
<feature type="region of interest" description="Disordered" evidence="1">
    <location>
        <begin position="27"/>
        <end position="58"/>
    </location>
</feature>
<accession>A0A9P9E7W0</accession>
<proteinExistence type="predicted"/>
<evidence type="ECO:0000313" key="3">
    <source>
        <dbReference type="Proteomes" id="UP000700596"/>
    </source>
</evidence>
<dbReference type="AlphaFoldDB" id="A0A9P9E7W0"/>